<feature type="compositionally biased region" description="Basic and acidic residues" evidence="1">
    <location>
        <begin position="167"/>
        <end position="185"/>
    </location>
</feature>
<reference evidence="3 4" key="1">
    <citation type="submission" date="2017-06" db="EMBL/GenBank/DDBJ databases">
        <authorList>
            <person name="Kim H.J."/>
            <person name="Triplett B.A."/>
        </authorList>
    </citation>
    <scope>NUCLEOTIDE SEQUENCE [LARGE SCALE GENOMIC DNA]</scope>
    <source>
        <strain evidence="3 4">DSM 29052</strain>
    </source>
</reference>
<name>A0A238X0B5_9RHOB</name>
<accession>A0A238X0B5</accession>
<feature type="domain" description="DUF6538" evidence="2">
    <location>
        <begin position="13"/>
        <end position="68"/>
    </location>
</feature>
<dbReference type="InterPro" id="IPR046668">
    <property type="entry name" value="DUF6538"/>
</dbReference>
<dbReference type="AlphaFoldDB" id="A0A238X0B5"/>
<sequence>MVLHISRPHKYPKTGVYCFRQKTPADLRKVYGKSEISWSLKTKNEDEAKLRHVEALRKQALVWRTLRTASGSIPHKNLVAIAGGFYRSLVAMIEDEPGESSIWTTMIDKFSDEEPSADALEKWFGPDADRLLREEGVSADAYSRARLCEELHKVWLQWSGFQLRRSEGDYSPDPKADRFPPKETLHMPAEASSVTETTISVSGLFNLWERDHLANGKPQKTVDDFRQKIGDLTAFLGHDDAQQVSARSFQRWPL</sequence>
<dbReference type="EMBL" id="FZNN01000008">
    <property type="protein sequence ID" value="SNR52395.1"/>
    <property type="molecule type" value="Genomic_DNA"/>
</dbReference>
<evidence type="ECO:0000256" key="1">
    <source>
        <dbReference type="SAM" id="MobiDB-lite"/>
    </source>
</evidence>
<protein>
    <recommendedName>
        <fullName evidence="2">DUF6538 domain-containing protein</fullName>
    </recommendedName>
</protein>
<evidence type="ECO:0000313" key="3">
    <source>
        <dbReference type="EMBL" id="SNR52395.1"/>
    </source>
</evidence>
<gene>
    <name evidence="3" type="ORF">SAMN06265370_108153</name>
</gene>
<keyword evidence="4" id="KW-1185">Reference proteome</keyword>
<evidence type="ECO:0000259" key="2">
    <source>
        <dbReference type="Pfam" id="PF20172"/>
    </source>
</evidence>
<organism evidence="3 4">
    <name type="scientific">Puniceibacterium sediminis</name>
    <dbReference type="NCBI Taxonomy" id="1608407"/>
    <lineage>
        <taxon>Bacteria</taxon>
        <taxon>Pseudomonadati</taxon>
        <taxon>Pseudomonadota</taxon>
        <taxon>Alphaproteobacteria</taxon>
        <taxon>Rhodobacterales</taxon>
        <taxon>Paracoccaceae</taxon>
        <taxon>Puniceibacterium</taxon>
    </lineage>
</organism>
<proteinExistence type="predicted"/>
<dbReference type="Proteomes" id="UP000198417">
    <property type="component" value="Unassembled WGS sequence"/>
</dbReference>
<feature type="region of interest" description="Disordered" evidence="1">
    <location>
        <begin position="167"/>
        <end position="190"/>
    </location>
</feature>
<evidence type="ECO:0000313" key="4">
    <source>
        <dbReference type="Proteomes" id="UP000198417"/>
    </source>
</evidence>
<dbReference type="Pfam" id="PF20172">
    <property type="entry name" value="DUF6538"/>
    <property type="match status" value="1"/>
</dbReference>